<feature type="region of interest" description="Disordered" evidence="1">
    <location>
        <begin position="176"/>
        <end position="214"/>
    </location>
</feature>
<evidence type="ECO:0000259" key="3">
    <source>
        <dbReference type="PROSITE" id="PS50853"/>
    </source>
</evidence>
<keyword evidence="2" id="KW-0812">Transmembrane</keyword>
<evidence type="ECO:0000313" key="5">
    <source>
        <dbReference type="Proteomes" id="UP000230750"/>
    </source>
</evidence>
<evidence type="ECO:0000256" key="2">
    <source>
        <dbReference type="SAM" id="Phobius"/>
    </source>
</evidence>
<dbReference type="Proteomes" id="UP000230750">
    <property type="component" value="Unassembled WGS sequence"/>
</dbReference>
<name>A0A2G8JHE0_STIJA</name>
<dbReference type="InterPro" id="IPR003961">
    <property type="entry name" value="FN3_dom"/>
</dbReference>
<feature type="transmembrane region" description="Helical" evidence="2">
    <location>
        <begin position="150"/>
        <end position="171"/>
    </location>
</feature>
<accession>A0A2G8JHE0</accession>
<gene>
    <name evidence="4" type="ORF">BSL78_28011</name>
</gene>
<feature type="compositionally biased region" description="Acidic residues" evidence="1">
    <location>
        <begin position="176"/>
        <end position="197"/>
    </location>
</feature>
<dbReference type="Gene3D" id="2.60.40.10">
    <property type="entry name" value="Immunoglobulins"/>
    <property type="match status" value="1"/>
</dbReference>
<protein>
    <recommendedName>
        <fullName evidence="3">Fibronectin type-III domain-containing protein</fullName>
    </recommendedName>
</protein>
<evidence type="ECO:0000313" key="4">
    <source>
        <dbReference type="EMBL" id="PIK35163.1"/>
    </source>
</evidence>
<evidence type="ECO:0000256" key="1">
    <source>
        <dbReference type="SAM" id="MobiDB-lite"/>
    </source>
</evidence>
<dbReference type="EMBL" id="MRZV01001969">
    <property type="protein sequence ID" value="PIK35163.1"/>
    <property type="molecule type" value="Genomic_DNA"/>
</dbReference>
<dbReference type="CDD" id="cd00063">
    <property type="entry name" value="FN3"/>
    <property type="match status" value="1"/>
</dbReference>
<comment type="caution">
    <text evidence="4">The sequence shown here is derived from an EMBL/GenBank/DDBJ whole genome shotgun (WGS) entry which is preliminary data.</text>
</comment>
<feature type="compositionally biased region" description="Acidic residues" evidence="1">
    <location>
        <begin position="205"/>
        <end position="214"/>
    </location>
</feature>
<dbReference type="PROSITE" id="PS50853">
    <property type="entry name" value="FN3"/>
    <property type="match status" value="1"/>
</dbReference>
<dbReference type="InterPro" id="IPR036116">
    <property type="entry name" value="FN3_sf"/>
</dbReference>
<proteinExistence type="predicted"/>
<organism evidence="4 5">
    <name type="scientific">Stichopus japonicus</name>
    <name type="common">Sea cucumber</name>
    <dbReference type="NCBI Taxonomy" id="307972"/>
    <lineage>
        <taxon>Eukaryota</taxon>
        <taxon>Metazoa</taxon>
        <taxon>Echinodermata</taxon>
        <taxon>Eleutherozoa</taxon>
        <taxon>Echinozoa</taxon>
        <taxon>Holothuroidea</taxon>
        <taxon>Aspidochirotacea</taxon>
        <taxon>Aspidochirotida</taxon>
        <taxon>Stichopodidae</taxon>
        <taxon>Apostichopus</taxon>
    </lineage>
</organism>
<dbReference type="AlphaFoldDB" id="A0A2G8JHE0"/>
<feature type="domain" description="Fibronectin type-III" evidence="3">
    <location>
        <begin position="23"/>
        <end position="127"/>
    </location>
</feature>
<sequence>MTLYRNTINAQLIATALDTGLDPVQNITVSNAGGKLHVSWSPPDGLCPVHVYNVTYLLLRYKACDDDELLSQIYPPLQTNRTELTLDLYDDFAEYNISVTPFTESIAGTGVLMEGETVSMTGTTQPNVNVKLMPFIGINTKLNIWKKNKVNIIITNFHYLTYASLVFLMLLKDDDDGGGEEDDDDDDDDDNDDDDDHDHDHDHDHDDDDDEMMR</sequence>
<keyword evidence="2" id="KW-0472">Membrane</keyword>
<dbReference type="SUPFAM" id="SSF49265">
    <property type="entry name" value="Fibronectin type III"/>
    <property type="match status" value="1"/>
</dbReference>
<keyword evidence="5" id="KW-1185">Reference proteome</keyword>
<reference evidence="4 5" key="1">
    <citation type="journal article" date="2017" name="PLoS Biol.">
        <title>The sea cucumber genome provides insights into morphological evolution and visceral regeneration.</title>
        <authorList>
            <person name="Zhang X."/>
            <person name="Sun L."/>
            <person name="Yuan J."/>
            <person name="Sun Y."/>
            <person name="Gao Y."/>
            <person name="Zhang L."/>
            <person name="Li S."/>
            <person name="Dai H."/>
            <person name="Hamel J.F."/>
            <person name="Liu C."/>
            <person name="Yu Y."/>
            <person name="Liu S."/>
            <person name="Lin W."/>
            <person name="Guo K."/>
            <person name="Jin S."/>
            <person name="Xu P."/>
            <person name="Storey K.B."/>
            <person name="Huan P."/>
            <person name="Zhang T."/>
            <person name="Zhou Y."/>
            <person name="Zhang J."/>
            <person name="Lin C."/>
            <person name="Li X."/>
            <person name="Xing L."/>
            <person name="Huo D."/>
            <person name="Sun M."/>
            <person name="Wang L."/>
            <person name="Mercier A."/>
            <person name="Li F."/>
            <person name="Yang H."/>
            <person name="Xiang J."/>
        </authorList>
    </citation>
    <scope>NUCLEOTIDE SEQUENCE [LARGE SCALE GENOMIC DNA]</scope>
    <source>
        <strain evidence="4">Shaxun</strain>
        <tissue evidence="4">Muscle</tissue>
    </source>
</reference>
<dbReference type="InterPro" id="IPR013783">
    <property type="entry name" value="Ig-like_fold"/>
</dbReference>
<keyword evidence="2" id="KW-1133">Transmembrane helix</keyword>